<gene>
    <name evidence="1" type="ORF">MNBD_GAMMA03-9</name>
</gene>
<proteinExistence type="predicted"/>
<dbReference type="EMBL" id="UOFC01000269">
    <property type="protein sequence ID" value="VAW49253.1"/>
    <property type="molecule type" value="Genomic_DNA"/>
</dbReference>
<name>A0A3B0WAA1_9ZZZZ</name>
<organism evidence="1">
    <name type="scientific">hydrothermal vent metagenome</name>
    <dbReference type="NCBI Taxonomy" id="652676"/>
    <lineage>
        <taxon>unclassified sequences</taxon>
        <taxon>metagenomes</taxon>
        <taxon>ecological metagenomes</taxon>
    </lineage>
</organism>
<accession>A0A3B0WAA1</accession>
<sequence>MIYVLTVHWENDNWVEIQLKYLNKFIKESHKKFSFLNIPTRKHDKDFDYVSHENIKRHASKLNILADLACFDSEDGDDILIFLDGDAFPVANIMPMIREKLSSVPLVAVQRKENLGDKQPHPCFCVTTVKFWTEIKGDWNPGGCHWEDNNGKSVTDLGGKILKVLHDRSIPWEPMLRTNKRNPHPLHYGIYGDLVYHHGAGFRNPATRTDLNIANRKMVRTYLYKILAKVLPHQINKKYFRPMNEVVEKNKKMSLVIYQYLLEDPQFYNYFLEKDKDCQISLAKSMIDKLKIIL</sequence>
<evidence type="ECO:0000313" key="1">
    <source>
        <dbReference type="EMBL" id="VAW49253.1"/>
    </source>
</evidence>
<reference evidence="1" key="1">
    <citation type="submission" date="2018-06" db="EMBL/GenBank/DDBJ databases">
        <authorList>
            <person name="Zhirakovskaya E."/>
        </authorList>
    </citation>
    <scope>NUCLEOTIDE SEQUENCE</scope>
</reference>
<evidence type="ECO:0008006" key="2">
    <source>
        <dbReference type="Google" id="ProtNLM"/>
    </source>
</evidence>
<protein>
    <recommendedName>
        <fullName evidence="2">Glycosyltransferase</fullName>
    </recommendedName>
</protein>
<dbReference type="AlphaFoldDB" id="A0A3B0WAA1"/>